<proteinExistence type="predicted"/>
<organism evidence="2 3">
    <name type="scientific">Eiseniibacteriota bacterium</name>
    <dbReference type="NCBI Taxonomy" id="2212470"/>
    <lineage>
        <taxon>Bacteria</taxon>
        <taxon>Candidatus Eiseniibacteriota</taxon>
    </lineage>
</organism>
<keyword evidence="2" id="KW-0413">Isomerase</keyword>
<dbReference type="Gene3D" id="3.20.20.150">
    <property type="entry name" value="Divalent-metal-dependent TIM barrel enzymes"/>
    <property type="match status" value="1"/>
</dbReference>
<sequence>MKFPVSFYQDLKVLEEQVPFHKQVGVHVEVALADTAFNQEISVRQLEKLAVILRENELKVTAHLPFHDLRLASRDRHIVEYSMDVLTEALEIGKILGARMAVLHTGYTPQVPTGDMEKWMEEAAGNLRDLAERAAEEDMLIALRNLWEPDADLFKGLFERVGNESLGMCPDLGHAACYSSLAPEEWITVFNDRLFNIHFHDNDGMEDQHNSCGEGVVGYDTILEAMQGLKEPLNITLEMAPEGILPSLDHLREMGFDLDI</sequence>
<name>A0A948WAX5_UNCEI</name>
<dbReference type="AlphaFoldDB" id="A0A948WAX5"/>
<reference evidence="2" key="1">
    <citation type="submission" date="2021-05" db="EMBL/GenBank/DDBJ databases">
        <title>Energy efficiency and biological interactions define the core microbiome of deep oligotrophic groundwater.</title>
        <authorList>
            <person name="Mehrshad M."/>
            <person name="Lopez-Fernandez M."/>
            <person name="Bell E."/>
            <person name="Bernier-Latmani R."/>
            <person name="Bertilsson S."/>
            <person name="Dopson M."/>
        </authorList>
    </citation>
    <scope>NUCLEOTIDE SEQUENCE</scope>
    <source>
        <strain evidence="2">Modern_marine.mb.64</strain>
    </source>
</reference>
<evidence type="ECO:0000313" key="2">
    <source>
        <dbReference type="EMBL" id="MBU2689453.1"/>
    </source>
</evidence>
<dbReference type="InterPro" id="IPR050312">
    <property type="entry name" value="IolE/XylAMocC-like"/>
</dbReference>
<dbReference type="Pfam" id="PF01261">
    <property type="entry name" value="AP_endonuc_2"/>
    <property type="match status" value="1"/>
</dbReference>
<accession>A0A948WAX5</accession>
<protein>
    <submittedName>
        <fullName evidence="2">Sugar phosphate isomerase/epimerase</fullName>
    </submittedName>
</protein>
<dbReference type="GO" id="GO:0016853">
    <property type="term" value="F:isomerase activity"/>
    <property type="evidence" value="ECO:0007669"/>
    <property type="project" value="UniProtKB-KW"/>
</dbReference>
<dbReference type="SUPFAM" id="SSF51658">
    <property type="entry name" value="Xylose isomerase-like"/>
    <property type="match status" value="1"/>
</dbReference>
<dbReference type="InterPro" id="IPR036237">
    <property type="entry name" value="Xyl_isomerase-like_sf"/>
</dbReference>
<feature type="domain" description="Xylose isomerase-like TIM barrel" evidence="1">
    <location>
        <begin position="36"/>
        <end position="253"/>
    </location>
</feature>
<dbReference type="PANTHER" id="PTHR12110">
    <property type="entry name" value="HYDROXYPYRUVATE ISOMERASE"/>
    <property type="match status" value="1"/>
</dbReference>
<comment type="caution">
    <text evidence="2">The sequence shown here is derived from an EMBL/GenBank/DDBJ whole genome shotgun (WGS) entry which is preliminary data.</text>
</comment>
<dbReference type="PANTHER" id="PTHR12110:SF21">
    <property type="entry name" value="XYLOSE ISOMERASE-LIKE TIM BARREL DOMAIN-CONTAINING PROTEIN"/>
    <property type="match status" value="1"/>
</dbReference>
<gene>
    <name evidence="2" type="ORF">KJ970_00870</name>
</gene>
<dbReference type="Proteomes" id="UP000777784">
    <property type="component" value="Unassembled WGS sequence"/>
</dbReference>
<dbReference type="InterPro" id="IPR013022">
    <property type="entry name" value="Xyl_isomerase-like_TIM-brl"/>
</dbReference>
<evidence type="ECO:0000259" key="1">
    <source>
        <dbReference type="Pfam" id="PF01261"/>
    </source>
</evidence>
<evidence type="ECO:0000313" key="3">
    <source>
        <dbReference type="Proteomes" id="UP000777784"/>
    </source>
</evidence>
<dbReference type="EMBL" id="JAHJDP010000004">
    <property type="protein sequence ID" value="MBU2689453.1"/>
    <property type="molecule type" value="Genomic_DNA"/>
</dbReference>